<dbReference type="EMBL" id="JBEHCU010011148">
    <property type="protein sequence ID" value="KAL1377155.1"/>
    <property type="molecule type" value="Genomic_DNA"/>
</dbReference>
<feature type="transmembrane region" description="Helical" evidence="10">
    <location>
        <begin position="345"/>
        <end position="369"/>
    </location>
</feature>
<proteinExistence type="predicted"/>
<keyword evidence="7 10" id="KW-0472">Membrane</keyword>
<evidence type="ECO:0000256" key="2">
    <source>
        <dbReference type="ARBA" id="ARBA00022475"/>
    </source>
</evidence>
<dbReference type="GO" id="GO:0005886">
    <property type="term" value="C:plasma membrane"/>
    <property type="evidence" value="ECO:0007669"/>
    <property type="project" value="UniProtKB-SubCell"/>
</dbReference>
<evidence type="ECO:0000256" key="6">
    <source>
        <dbReference type="ARBA" id="ARBA00022989"/>
    </source>
</evidence>
<evidence type="ECO:0000256" key="10">
    <source>
        <dbReference type="SAM" id="Phobius"/>
    </source>
</evidence>
<accession>A0ABD1CL81</accession>
<dbReference type="Proteomes" id="UP001562425">
    <property type="component" value="Unassembled WGS sequence"/>
</dbReference>
<feature type="transmembrane region" description="Helical" evidence="10">
    <location>
        <begin position="53"/>
        <end position="71"/>
    </location>
</feature>
<reference evidence="11 12" key="1">
    <citation type="submission" date="2024-05" db="EMBL/GenBank/DDBJ databases">
        <title>Culex pipiens pipiens assembly and annotation.</title>
        <authorList>
            <person name="Alout H."/>
            <person name="Durand T."/>
        </authorList>
    </citation>
    <scope>NUCLEOTIDE SEQUENCE [LARGE SCALE GENOMIC DNA]</scope>
    <source>
        <strain evidence="11">HA-2024</strain>
        <tissue evidence="11">Whole body</tissue>
    </source>
</reference>
<dbReference type="Pfam" id="PF02949">
    <property type="entry name" value="7tm_6"/>
    <property type="match status" value="2"/>
</dbReference>
<feature type="transmembrane region" description="Helical" evidence="10">
    <location>
        <begin position="625"/>
        <end position="648"/>
    </location>
</feature>
<dbReference type="GO" id="GO:0007608">
    <property type="term" value="P:sensory perception of smell"/>
    <property type="evidence" value="ECO:0007669"/>
    <property type="project" value="UniProtKB-KW"/>
</dbReference>
<evidence type="ECO:0000256" key="3">
    <source>
        <dbReference type="ARBA" id="ARBA00022606"/>
    </source>
</evidence>
<evidence type="ECO:0000256" key="8">
    <source>
        <dbReference type="ARBA" id="ARBA00023170"/>
    </source>
</evidence>
<evidence type="ECO:0000256" key="7">
    <source>
        <dbReference type="ARBA" id="ARBA00023136"/>
    </source>
</evidence>
<evidence type="ECO:0000256" key="1">
    <source>
        <dbReference type="ARBA" id="ARBA00004651"/>
    </source>
</evidence>
<sequence length="718" mass="80869">MERTGMHNVVNDSAAANAGSLPEFRKSFETVRKASYLVGVALFTRESDLNVRFFGTSTIIALVYVFCLYSASTSLQEFRNSFETVRKVTYMVGIDPFTMESDLNVRFFGSTMFMALIYALCFYTGWELRDAEGYRILEMAMILVLNAQGTNKMWIGFVHKSRYCQLFQSSEQIYESFDGDARNRPILRNLVAKMNLLLKWIVIVYASSGLLIVVLVALYAIVAREKFLALTIIVPFVDHTSLTGYLIVYLTHMAMAAFCANGYLASDTAFIVTVVPIIAYANSLQNEIRNFNLLLQAPERDEALIAEKLLRICQLHQMIDEFEQEAIAHFKGGCLVQVALQAGTLLLTIFLAYICGYVQALSIFMALIFQLTQYCALGTIVTAKNDQMIHDIYEIGWHRLDKPQQQMVAFMLHRAQNAKELSVGGVAPLNLVTYVQKIYAIFDSDERNRPILRDMVTKMVFILKATTVIYATAGGAIIFSVVLYSAFTRQHFIAISVFIPYVDHTSSIGYMLTFVVHALMIVFCCNGYLASDTAFMATVVPIIGYANSLQNEIVNFNHLLTMPKRDEKLISEKLARIGKLHQMVVEFELDAVKHFQGGCLVQILTQAGAVLICIFLGYICGYVQAFSVLVGLCFQITQYCALGTIVTAKNEQITRDIYDIGWNLLQKPQQKMIVFMLHRAQVARDLTVGQMAPLNMVTYVKIMKTVYSFFAMLVTVMD</sequence>
<feature type="transmembrane region" description="Helical" evidence="10">
    <location>
        <begin position="599"/>
        <end position="619"/>
    </location>
</feature>
<feature type="transmembrane region" description="Helical" evidence="10">
    <location>
        <begin position="227"/>
        <end position="250"/>
    </location>
</feature>
<name>A0ABD1CL81_CULPP</name>
<feature type="transmembrane region" description="Helical" evidence="10">
    <location>
        <begin position="197"/>
        <end position="221"/>
    </location>
</feature>
<protein>
    <recommendedName>
        <fullName evidence="13">Odorant receptor</fullName>
    </recommendedName>
</protein>
<keyword evidence="2" id="KW-1003">Cell membrane</keyword>
<organism evidence="11 12">
    <name type="scientific">Culex pipiens pipiens</name>
    <name type="common">Northern house mosquito</name>
    <dbReference type="NCBI Taxonomy" id="38569"/>
    <lineage>
        <taxon>Eukaryota</taxon>
        <taxon>Metazoa</taxon>
        <taxon>Ecdysozoa</taxon>
        <taxon>Arthropoda</taxon>
        <taxon>Hexapoda</taxon>
        <taxon>Insecta</taxon>
        <taxon>Pterygota</taxon>
        <taxon>Neoptera</taxon>
        <taxon>Endopterygota</taxon>
        <taxon>Diptera</taxon>
        <taxon>Nematocera</taxon>
        <taxon>Culicoidea</taxon>
        <taxon>Culicidae</taxon>
        <taxon>Culicinae</taxon>
        <taxon>Culicini</taxon>
        <taxon>Culex</taxon>
        <taxon>Culex</taxon>
    </lineage>
</organism>
<dbReference type="PANTHER" id="PTHR21137:SF35">
    <property type="entry name" value="ODORANT RECEPTOR 19A-RELATED"/>
    <property type="match status" value="1"/>
</dbReference>
<dbReference type="GO" id="GO:0007165">
    <property type="term" value="P:signal transduction"/>
    <property type="evidence" value="ECO:0007669"/>
    <property type="project" value="UniProtKB-KW"/>
</dbReference>
<evidence type="ECO:0000256" key="4">
    <source>
        <dbReference type="ARBA" id="ARBA00022692"/>
    </source>
</evidence>
<keyword evidence="5" id="KW-0552">Olfaction</keyword>
<evidence type="ECO:0000256" key="9">
    <source>
        <dbReference type="ARBA" id="ARBA00023224"/>
    </source>
</evidence>
<comment type="subcellular location">
    <subcellularLocation>
        <location evidence="1">Cell membrane</location>
        <topology evidence="1">Multi-pass membrane protein</topology>
    </subcellularLocation>
</comment>
<evidence type="ECO:0000256" key="5">
    <source>
        <dbReference type="ARBA" id="ARBA00022725"/>
    </source>
</evidence>
<feature type="transmembrane region" description="Helical" evidence="10">
    <location>
        <begin position="262"/>
        <end position="281"/>
    </location>
</feature>
<feature type="transmembrane region" description="Helical" evidence="10">
    <location>
        <begin position="507"/>
        <end position="529"/>
    </location>
</feature>
<evidence type="ECO:0000313" key="11">
    <source>
        <dbReference type="EMBL" id="KAL1377155.1"/>
    </source>
</evidence>
<keyword evidence="12" id="KW-1185">Reference proteome</keyword>
<keyword evidence="8" id="KW-0675">Receptor</keyword>
<feature type="transmembrane region" description="Helical" evidence="10">
    <location>
        <begin position="461"/>
        <end position="487"/>
    </location>
</feature>
<dbReference type="InterPro" id="IPR004117">
    <property type="entry name" value="7tm6_olfct_rcpt"/>
</dbReference>
<keyword evidence="6 10" id="KW-1133">Transmembrane helix</keyword>
<keyword evidence="4 10" id="KW-0812">Transmembrane</keyword>
<comment type="caution">
    <text evidence="11">The sequence shown here is derived from an EMBL/GenBank/DDBJ whole genome shotgun (WGS) entry which is preliminary data.</text>
</comment>
<feature type="transmembrane region" description="Helical" evidence="10">
    <location>
        <begin position="107"/>
        <end position="126"/>
    </location>
</feature>
<evidence type="ECO:0008006" key="13">
    <source>
        <dbReference type="Google" id="ProtNLM"/>
    </source>
</evidence>
<evidence type="ECO:0000313" key="12">
    <source>
        <dbReference type="Proteomes" id="UP001562425"/>
    </source>
</evidence>
<keyword evidence="3" id="KW-0716">Sensory transduction</keyword>
<dbReference type="AlphaFoldDB" id="A0ABD1CL81"/>
<gene>
    <name evidence="11" type="ORF">pipiens_001557</name>
</gene>
<keyword evidence="9" id="KW-0807">Transducer</keyword>
<dbReference type="PANTHER" id="PTHR21137">
    <property type="entry name" value="ODORANT RECEPTOR"/>
    <property type="match status" value="1"/>
</dbReference>